<feature type="domain" description="Protein CPL1-like" evidence="2">
    <location>
        <begin position="249"/>
        <end position="315"/>
    </location>
</feature>
<evidence type="ECO:0000313" key="5">
    <source>
        <dbReference type="Proteomes" id="UP000092730"/>
    </source>
</evidence>
<protein>
    <recommendedName>
        <fullName evidence="2">Protein CPL1-like domain-containing protein</fullName>
    </recommendedName>
</protein>
<evidence type="ECO:0000259" key="2">
    <source>
        <dbReference type="Pfam" id="PF21671"/>
    </source>
</evidence>
<dbReference type="Pfam" id="PF21671">
    <property type="entry name" value="CPL1-like"/>
    <property type="match status" value="1"/>
</dbReference>
<dbReference type="EMBL" id="KI894020">
    <property type="protein sequence ID" value="OCF26789.1"/>
    <property type="molecule type" value="Genomic_DNA"/>
</dbReference>
<keyword evidence="5" id="KW-1185">Reference proteome</keyword>
<reference evidence="3" key="3">
    <citation type="submission" date="2014-01" db="EMBL/GenBank/DDBJ databases">
        <title>Evolution of pathogenesis and genome organization in the Tremellales.</title>
        <authorList>
            <person name="Cuomo C."/>
            <person name="Litvintseva A."/>
            <person name="Heitman J."/>
            <person name="Chen Y."/>
            <person name="Sun S."/>
            <person name="Springer D."/>
            <person name="Dromer F."/>
            <person name="Young S."/>
            <person name="Zeng Q."/>
            <person name="Chapman S."/>
            <person name="Gujja S."/>
            <person name="Saif S."/>
            <person name="Birren B."/>
        </authorList>
    </citation>
    <scope>NUCLEOTIDE SEQUENCE</scope>
    <source>
        <strain evidence="3">CBS 10118</strain>
    </source>
</reference>
<dbReference type="GeneID" id="30208878"/>
<evidence type="ECO:0000313" key="3">
    <source>
        <dbReference type="EMBL" id="OCF26789.1"/>
    </source>
</evidence>
<reference evidence="3" key="1">
    <citation type="submission" date="2013-07" db="EMBL/GenBank/DDBJ databases">
        <title>The Genome Sequence of Cryptococcus bestiolae CBS10118.</title>
        <authorList>
            <consortium name="The Broad Institute Genome Sequencing Platform"/>
            <person name="Cuomo C."/>
            <person name="Litvintseva A."/>
            <person name="Chen Y."/>
            <person name="Heitman J."/>
            <person name="Sun S."/>
            <person name="Springer D."/>
            <person name="Dromer F."/>
            <person name="Young S.K."/>
            <person name="Zeng Q."/>
            <person name="Gargeya S."/>
            <person name="Fitzgerald M."/>
            <person name="Abouelleil A."/>
            <person name="Alvarado L."/>
            <person name="Berlin A.M."/>
            <person name="Chapman S.B."/>
            <person name="Dewar J."/>
            <person name="Goldberg J."/>
            <person name="Griggs A."/>
            <person name="Gujja S."/>
            <person name="Hansen M."/>
            <person name="Howarth C."/>
            <person name="Imamovic A."/>
            <person name="Larimer J."/>
            <person name="McCowan C."/>
            <person name="Murphy C."/>
            <person name="Pearson M."/>
            <person name="Priest M."/>
            <person name="Roberts A."/>
            <person name="Saif S."/>
            <person name="Shea T."/>
            <person name="Sykes S."/>
            <person name="Wortman J."/>
            <person name="Nusbaum C."/>
            <person name="Birren B."/>
        </authorList>
    </citation>
    <scope>NUCLEOTIDE SEQUENCE [LARGE SCALE GENOMIC DNA]</scope>
    <source>
        <strain evidence="3">CBS 10118</strain>
    </source>
</reference>
<reference evidence="4" key="4">
    <citation type="submission" date="2024-02" db="EMBL/GenBank/DDBJ databases">
        <title>Comparative genomics of Cryptococcus and Kwoniella reveals pathogenesis evolution and contrasting modes of karyotype evolution via chromosome fusion or intercentromeric recombination.</title>
        <authorList>
            <person name="Coelho M.A."/>
            <person name="David-Palma M."/>
            <person name="Shea T."/>
            <person name="Bowers K."/>
            <person name="McGinley-Smith S."/>
            <person name="Mohammad A.W."/>
            <person name="Gnirke A."/>
            <person name="Yurkov A.M."/>
            <person name="Nowrousian M."/>
            <person name="Sun S."/>
            <person name="Cuomo C.A."/>
            <person name="Heitman J."/>
        </authorList>
    </citation>
    <scope>NUCLEOTIDE SEQUENCE</scope>
    <source>
        <strain evidence="4">CBS 10118</strain>
    </source>
</reference>
<dbReference type="VEuPathDB" id="FungiDB:I302_04479"/>
<dbReference type="InterPro" id="IPR048661">
    <property type="entry name" value="CPL1-like"/>
</dbReference>
<dbReference type="Proteomes" id="UP000092730">
    <property type="component" value="Chromosome 1"/>
</dbReference>
<proteinExistence type="predicted"/>
<gene>
    <name evidence="3" type="ORF">I302_04479</name>
    <name evidence="4" type="ORF">I302_101104</name>
</gene>
<dbReference type="OrthoDB" id="439917at2759"/>
<sequence>MLSKLLFALFLVGVSVHAQPPPEEEPLYGTFVGCSSTDFAPSDSVFTVDTYTQAEDCAMGCYYNPGGQYMWAYFQYGSGACMCSNTYYPYYYLVPEPQEYINVLRCADNDYTVWVSASTYSTNRCYSRQEDPEMESSLAYQGQVADPQECFRDCSAYNYASTQLLGDADGAGMNCWCGSQESYLGANGYEAACDFNTFTIYQHPAGTVINSVYAKRQLKERLIRTRNRKRALCPGTLTACVVPGVSDSFECIDTKQELESCGGCMSGEFNEHNSTMGIDCTSLPGVPRGAVTCSNSKCTAFACKKGWTLASDGTCVKA</sequence>
<dbReference type="EMBL" id="CP144541">
    <property type="protein sequence ID" value="WVW79138.1"/>
    <property type="molecule type" value="Genomic_DNA"/>
</dbReference>
<evidence type="ECO:0000313" key="4">
    <source>
        <dbReference type="EMBL" id="WVW79138.1"/>
    </source>
</evidence>
<dbReference type="PANTHER" id="PTHR35192">
    <property type="entry name" value="PROTEIN, PUTATIVE-RELATED"/>
    <property type="match status" value="1"/>
</dbReference>
<reference evidence="4" key="2">
    <citation type="submission" date="2013-07" db="EMBL/GenBank/DDBJ databases">
        <authorList>
            <consortium name="The Broad Institute Genome Sequencing Platform"/>
            <person name="Cuomo C."/>
            <person name="Litvintseva A."/>
            <person name="Chen Y."/>
            <person name="Heitman J."/>
            <person name="Sun S."/>
            <person name="Springer D."/>
            <person name="Dromer F."/>
            <person name="Young S.K."/>
            <person name="Zeng Q."/>
            <person name="Gargeya S."/>
            <person name="Fitzgerald M."/>
            <person name="Abouelleil A."/>
            <person name="Alvarado L."/>
            <person name="Berlin A.M."/>
            <person name="Chapman S.B."/>
            <person name="Dewar J."/>
            <person name="Goldberg J."/>
            <person name="Griggs A."/>
            <person name="Gujja S."/>
            <person name="Hansen M."/>
            <person name="Howarth C."/>
            <person name="Imamovic A."/>
            <person name="Larimer J."/>
            <person name="McCowan C."/>
            <person name="Murphy C."/>
            <person name="Pearson M."/>
            <person name="Priest M."/>
            <person name="Roberts A."/>
            <person name="Saif S."/>
            <person name="Shea T."/>
            <person name="Sykes S."/>
            <person name="Wortman J."/>
            <person name="Nusbaum C."/>
            <person name="Birren B."/>
        </authorList>
    </citation>
    <scope>NUCLEOTIDE SEQUENCE</scope>
    <source>
        <strain evidence="4">CBS 10118</strain>
    </source>
</reference>
<accession>A0A1B9G6X6</accession>
<organism evidence="3">
    <name type="scientific">Kwoniella bestiolae CBS 10118</name>
    <dbReference type="NCBI Taxonomy" id="1296100"/>
    <lineage>
        <taxon>Eukaryota</taxon>
        <taxon>Fungi</taxon>
        <taxon>Dikarya</taxon>
        <taxon>Basidiomycota</taxon>
        <taxon>Agaricomycotina</taxon>
        <taxon>Tremellomycetes</taxon>
        <taxon>Tremellales</taxon>
        <taxon>Cryptococcaceae</taxon>
        <taxon>Kwoniella</taxon>
    </lineage>
</organism>
<dbReference type="KEGG" id="kbi:30208878"/>
<feature type="chain" id="PRO_5042334866" description="Protein CPL1-like domain-containing protein" evidence="1">
    <location>
        <begin position="19"/>
        <end position="318"/>
    </location>
</feature>
<dbReference type="RefSeq" id="XP_019047859.1">
    <property type="nucleotide sequence ID" value="XM_019191111.1"/>
</dbReference>
<feature type="signal peptide" evidence="1">
    <location>
        <begin position="1"/>
        <end position="18"/>
    </location>
</feature>
<dbReference type="InterPro" id="IPR038955">
    <property type="entry name" value="PriA/CPL1_fungi"/>
</dbReference>
<evidence type="ECO:0000256" key="1">
    <source>
        <dbReference type="SAM" id="SignalP"/>
    </source>
</evidence>
<dbReference type="PANTHER" id="PTHR35192:SF2">
    <property type="entry name" value="APPLE DOMAIN-CONTAINING PROTEIN"/>
    <property type="match status" value="1"/>
</dbReference>
<dbReference type="AlphaFoldDB" id="A0A1B9G6X6"/>
<keyword evidence="1" id="KW-0732">Signal</keyword>
<dbReference type="STRING" id="1296100.A0A1B9G6X6"/>
<name>A0A1B9G6X6_9TREE</name>